<dbReference type="SUPFAM" id="SSF55961">
    <property type="entry name" value="Bet v1-like"/>
    <property type="match status" value="1"/>
</dbReference>
<reference evidence="1 2" key="1">
    <citation type="submission" date="2021-03" db="EMBL/GenBank/DDBJ databases">
        <title>Genomic Encyclopedia of Type Strains, Phase IV (KMG-IV): sequencing the most valuable type-strain genomes for metagenomic binning, comparative biology and taxonomic classification.</title>
        <authorList>
            <person name="Goeker M."/>
        </authorList>
    </citation>
    <scope>NUCLEOTIDE SEQUENCE [LARGE SCALE GENOMIC DNA]</scope>
    <source>
        <strain evidence="1 2">DSM 6139</strain>
    </source>
</reference>
<organism evidence="1 2">
    <name type="scientific">Youngiibacter multivorans</name>
    <dbReference type="NCBI Taxonomy" id="937251"/>
    <lineage>
        <taxon>Bacteria</taxon>
        <taxon>Bacillati</taxon>
        <taxon>Bacillota</taxon>
        <taxon>Clostridia</taxon>
        <taxon>Eubacteriales</taxon>
        <taxon>Clostridiaceae</taxon>
        <taxon>Youngiibacter</taxon>
    </lineage>
</organism>
<sequence>MRKNAIRKSFRYVQKLSAPPERVFPLLCPTREYEWIGPWSCDLLYSDSGFAELGCIFRTDFKTDPGPEVWVISSYEKNESIVFTRTSGNYVILHTITLIDSGEEGTDAVVDLVYTALTERGEGYIDSLTVEAFEEEQSTLEGMLNHYLMHGSMLRSIEDSEMECTD</sequence>
<keyword evidence="2" id="KW-1185">Reference proteome</keyword>
<accession>A0ABS4G080</accession>
<dbReference type="Gene3D" id="3.30.530.20">
    <property type="match status" value="1"/>
</dbReference>
<evidence type="ECO:0000313" key="1">
    <source>
        <dbReference type="EMBL" id="MBP1917944.1"/>
    </source>
</evidence>
<dbReference type="EMBL" id="JAGGKC010000002">
    <property type="protein sequence ID" value="MBP1917944.1"/>
    <property type="molecule type" value="Genomic_DNA"/>
</dbReference>
<dbReference type="Proteomes" id="UP001519271">
    <property type="component" value="Unassembled WGS sequence"/>
</dbReference>
<gene>
    <name evidence="1" type="ORF">J2Z34_000415</name>
</gene>
<name>A0ABS4G080_9CLOT</name>
<protein>
    <submittedName>
        <fullName evidence="1">Uncharacterized protein</fullName>
    </submittedName>
</protein>
<dbReference type="InterPro" id="IPR023393">
    <property type="entry name" value="START-like_dom_sf"/>
</dbReference>
<comment type="caution">
    <text evidence="1">The sequence shown here is derived from an EMBL/GenBank/DDBJ whole genome shotgun (WGS) entry which is preliminary data.</text>
</comment>
<dbReference type="RefSeq" id="WP_209458192.1">
    <property type="nucleotide sequence ID" value="NZ_JAGGKC010000002.1"/>
</dbReference>
<evidence type="ECO:0000313" key="2">
    <source>
        <dbReference type="Proteomes" id="UP001519271"/>
    </source>
</evidence>
<proteinExistence type="predicted"/>